<dbReference type="AlphaFoldDB" id="A0A922M7P0"/>
<dbReference type="Gene3D" id="2.20.25.240">
    <property type="match status" value="1"/>
</dbReference>
<dbReference type="GO" id="GO:0008270">
    <property type="term" value="F:zinc ion binding"/>
    <property type="evidence" value="ECO:0007669"/>
    <property type="project" value="UniProtKB-KW"/>
</dbReference>
<comment type="caution">
    <text evidence="5">The sequence shown here is derived from an EMBL/GenBank/DDBJ whole genome shotgun (WGS) entry which is preliminary data.</text>
</comment>
<gene>
    <name evidence="5" type="ORF">HF086_014291</name>
</gene>
<evidence type="ECO:0000256" key="2">
    <source>
        <dbReference type="ARBA" id="ARBA00022771"/>
    </source>
</evidence>
<evidence type="ECO:0000259" key="4">
    <source>
        <dbReference type="Pfam" id="PF04500"/>
    </source>
</evidence>
<accession>A0A922M7P0</accession>
<dbReference type="EMBL" id="JACEFF010000759">
    <property type="protein sequence ID" value="KAH9631446.1"/>
    <property type="molecule type" value="Genomic_DNA"/>
</dbReference>
<protein>
    <recommendedName>
        <fullName evidence="4">FLYWCH-type domain-containing protein</fullName>
    </recommendedName>
</protein>
<evidence type="ECO:0000256" key="3">
    <source>
        <dbReference type="ARBA" id="ARBA00022833"/>
    </source>
</evidence>
<keyword evidence="2" id="KW-0863">Zinc-finger</keyword>
<evidence type="ECO:0000256" key="1">
    <source>
        <dbReference type="ARBA" id="ARBA00022723"/>
    </source>
</evidence>
<dbReference type="InterPro" id="IPR007588">
    <property type="entry name" value="Znf_FLYWCH"/>
</dbReference>
<dbReference type="Pfam" id="PF04500">
    <property type="entry name" value="FLYWCH"/>
    <property type="match status" value="1"/>
</dbReference>
<reference evidence="5" key="1">
    <citation type="journal article" date="2021" name="G3 (Bethesda)">
        <title>Genome and transcriptome analysis of the beet armyworm Spodoptera exigua reveals targets for pest control. .</title>
        <authorList>
            <person name="Simon S."/>
            <person name="Breeschoten T."/>
            <person name="Jansen H.J."/>
            <person name="Dirks R.P."/>
            <person name="Schranz M.E."/>
            <person name="Ros V.I.D."/>
        </authorList>
    </citation>
    <scope>NUCLEOTIDE SEQUENCE</scope>
    <source>
        <strain evidence="5">TB_SE_WUR_2020</strain>
    </source>
</reference>
<evidence type="ECO:0000313" key="5">
    <source>
        <dbReference type="EMBL" id="KAH9631446.1"/>
    </source>
</evidence>
<organism evidence="5 6">
    <name type="scientific">Spodoptera exigua</name>
    <name type="common">Beet armyworm</name>
    <name type="synonym">Noctua fulgens</name>
    <dbReference type="NCBI Taxonomy" id="7107"/>
    <lineage>
        <taxon>Eukaryota</taxon>
        <taxon>Metazoa</taxon>
        <taxon>Ecdysozoa</taxon>
        <taxon>Arthropoda</taxon>
        <taxon>Hexapoda</taxon>
        <taxon>Insecta</taxon>
        <taxon>Pterygota</taxon>
        <taxon>Neoptera</taxon>
        <taxon>Endopterygota</taxon>
        <taxon>Lepidoptera</taxon>
        <taxon>Glossata</taxon>
        <taxon>Ditrysia</taxon>
        <taxon>Noctuoidea</taxon>
        <taxon>Noctuidae</taxon>
        <taxon>Amphipyrinae</taxon>
        <taxon>Spodoptera</taxon>
    </lineage>
</organism>
<proteinExistence type="predicted"/>
<evidence type="ECO:0000313" key="6">
    <source>
        <dbReference type="Proteomes" id="UP000814243"/>
    </source>
</evidence>
<keyword evidence="3" id="KW-0862">Zinc</keyword>
<dbReference type="Proteomes" id="UP000814243">
    <property type="component" value="Unassembled WGS sequence"/>
</dbReference>
<keyword evidence="1" id="KW-0479">Metal-binding</keyword>
<name>A0A922M7P0_SPOEX</name>
<sequence>MAKVISNSFKFWFSGSNTLKYVYSSEGEQYILVDGYSYQRLRTYSTRVTTWACSTHYKEGCKAKVHTSGDRIVHKRFKHYHKPMNNWTYENVEEEVVEERQPF</sequence>
<feature type="domain" description="FLYWCH-type" evidence="4">
    <location>
        <begin position="21"/>
        <end position="81"/>
    </location>
</feature>